<evidence type="ECO:0000313" key="2">
    <source>
        <dbReference type="Proteomes" id="UP000284842"/>
    </source>
</evidence>
<reference evidence="1 2" key="1">
    <citation type="journal article" date="2018" name="Evol. Lett.">
        <title>Horizontal gene cluster transfer increased hallucinogenic mushroom diversity.</title>
        <authorList>
            <person name="Reynolds H.T."/>
            <person name="Vijayakumar V."/>
            <person name="Gluck-Thaler E."/>
            <person name="Korotkin H.B."/>
            <person name="Matheny P.B."/>
            <person name="Slot J.C."/>
        </authorList>
    </citation>
    <scope>NUCLEOTIDE SEQUENCE [LARGE SCALE GENOMIC DNA]</scope>
    <source>
        <strain evidence="1 2">2629</strain>
    </source>
</reference>
<dbReference type="AlphaFoldDB" id="A0A409VB58"/>
<dbReference type="InParanoid" id="A0A409VB58"/>
<protein>
    <recommendedName>
        <fullName evidence="3">F-box domain-containing protein</fullName>
    </recommendedName>
</protein>
<accession>A0A409VB58</accession>
<keyword evidence="2" id="KW-1185">Reference proteome</keyword>
<evidence type="ECO:0008006" key="3">
    <source>
        <dbReference type="Google" id="ProtNLM"/>
    </source>
</evidence>
<name>A0A409VB58_9AGAR</name>
<dbReference type="Proteomes" id="UP000284842">
    <property type="component" value="Unassembled WGS sequence"/>
</dbReference>
<dbReference type="Gene3D" id="3.80.10.10">
    <property type="entry name" value="Ribonuclease Inhibitor"/>
    <property type="match status" value="1"/>
</dbReference>
<sequence length="502" mass="57200">THTCRAKQRPILDIEDDQSLLKLASSSKAFNHLALHTYFSRHGLDTNNIVIKPTPNQSSSTTTNVYLRALLISLDASGKDVNSLTYRYNCYDSISAIAEQILGVSRLIRRLGSIRELRLRSYVPFRFFSNAIDKANADLLDATFHKNPQELYLASFGALINGIGLKNQEMIEERGTPLQSLEHPHLFDTKSSRQPNRDTELRRLRFDDFTSIFRQFSFNMVRLERFKLLTHLELANIISCEEQDFSTSLLDAEFPCLTHLIIDLCHRGEQRILFDFVGRHGGITTLSFLLCDMYRRVEPLPVANLDSPPVLPKLQQLRVTPCYIPHFFSSTSSLVSIKKVILDSDITMYRYRGENAYFFQALTALQSCPNRIDLSTTPKEFRNWLGSVNSNPSFLPKPSLSCVRSLLFSYRHVDFQDVEITELPTWFGPFPDLEEVQLEVLTHNTRPDSFEFHDSKWNKKTSRAVAEQIKAACPTIQKFSVVQGQAKALSWGFDGGNAVSVS</sequence>
<comment type="caution">
    <text evidence="1">The sequence shown here is derived from an EMBL/GenBank/DDBJ whole genome shotgun (WGS) entry which is preliminary data.</text>
</comment>
<gene>
    <name evidence="1" type="ORF">CVT24_008556</name>
</gene>
<dbReference type="SUPFAM" id="SSF52047">
    <property type="entry name" value="RNI-like"/>
    <property type="match status" value="1"/>
</dbReference>
<feature type="non-terminal residue" evidence="1">
    <location>
        <position position="1"/>
    </location>
</feature>
<dbReference type="InterPro" id="IPR032675">
    <property type="entry name" value="LRR_dom_sf"/>
</dbReference>
<dbReference type="EMBL" id="NHTK01006092">
    <property type="protein sequence ID" value="PPQ64183.1"/>
    <property type="molecule type" value="Genomic_DNA"/>
</dbReference>
<evidence type="ECO:0000313" key="1">
    <source>
        <dbReference type="EMBL" id="PPQ64183.1"/>
    </source>
</evidence>
<proteinExistence type="predicted"/>
<organism evidence="1 2">
    <name type="scientific">Panaeolus cyanescens</name>
    <dbReference type="NCBI Taxonomy" id="181874"/>
    <lineage>
        <taxon>Eukaryota</taxon>
        <taxon>Fungi</taxon>
        <taxon>Dikarya</taxon>
        <taxon>Basidiomycota</taxon>
        <taxon>Agaricomycotina</taxon>
        <taxon>Agaricomycetes</taxon>
        <taxon>Agaricomycetidae</taxon>
        <taxon>Agaricales</taxon>
        <taxon>Agaricineae</taxon>
        <taxon>Galeropsidaceae</taxon>
        <taxon>Panaeolus</taxon>
    </lineage>
</organism>